<dbReference type="STRING" id="1150112.SAMN04487893_101186"/>
<dbReference type="AlphaFoldDB" id="A0A1I3L5L4"/>
<evidence type="ECO:0000313" key="2">
    <source>
        <dbReference type="EMBL" id="SFI79979.1"/>
    </source>
</evidence>
<sequence length="490" mass="53965">MKKRLLTVAFLMGALGAYSQVGIGTTNPNKSSQLEVVAKDKGILIPQIALKSSTDKTTITHGNITSLLVWNTNTIADITPGYYYWYENKWMRILDADAFSKLDSNTKNTSLTVQGDKLVLTDTDGKTVDIPLDLINIPTILVKNPNGTYTYTNETGATVIIDATDNVINNFETIVNNKDVLNELIEVLGDTYVGGNVYYDGVKFTYIDESGNSHVINFKDIVKANETITKLVNNNDGTYTYTNELGDKVTIDVPSDVINNFEDIISNTEVLNQLITHLTNTKVGGNVSYDGDKFTYVDENNVVKNITFKEIVKANETLTGLKYNEVTNILTYKDEDGIDTVIDLNIGAITYDSKENRITYLDGNGKSTPLTLNHTSLVYNKETKVLTYTDSKGIPHVIDLGALVAAHERVTKLVNNADGTYTYFNEAEIDAAGNPIAGTGVTIDIPASVIQNFEDIINNTDVKNELFKTIHNSYVGGNVYYDGAKFTYVT</sequence>
<dbReference type="RefSeq" id="WP_090677573.1">
    <property type="nucleotide sequence ID" value="NZ_FORU01000001.1"/>
</dbReference>
<feature type="signal peptide" evidence="1">
    <location>
        <begin position="1"/>
        <end position="19"/>
    </location>
</feature>
<reference evidence="3" key="1">
    <citation type="submission" date="2016-10" db="EMBL/GenBank/DDBJ databases">
        <authorList>
            <person name="Varghese N."/>
            <person name="Submissions S."/>
        </authorList>
    </citation>
    <scope>NUCLEOTIDE SEQUENCE [LARGE SCALE GENOMIC DNA]</scope>
    <source>
        <strain evidence="3">DSM 26542</strain>
    </source>
</reference>
<proteinExistence type="predicted"/>
<gene>
    <name evidence="2" type="ORF">SAMN04487893_101186</name>
</gene>
<name>A0A1I3L5L4_9FLAO</name>
<accession>A0A1I3L5L4</accession>
<feature type="non-terminal residue" evidence="2">
    <location>
        <position position="490"/>
    </location>
</feature>
<organism evidence="2 3">
    <name type="scientific">Myroides guanonis</name>
    <dbReference type="NCBI Taxonomy" id="1150112"/>
    <lineage>
        <taxon>Bacteria</taxon>
        <taxon>Pseudomonadati</taxon>
        <taxon>Bacteroidota</taxon>
        <taxon>Flavobacteriia</taxon>
        <taxon>Flavobacteriales</taxon>
        <taxon>Flavobacteriaceae</taxon>
        <taxon>Myroides</taxon>
    </lineage>
</organism>
<evidence type="ECO:0000313" key="3">
    <source>
        <dbReference type="Proteomes" id="UP000243887"/>
    </source>
</evidence>
<evidence type="ECO:0000256" key="1">
    <source>
        <dbReference type="SAM" id="SignalP"/>
    </source>
</evidence>
<keyword evidence="1" id="KW-0732">Signal</keyword>
<keyword evidence="3" id="KW-1185">Reference proteome</keyword>
<protein>
    <submittedName>
        <fullName evidence="2">Uncharacterized protein</fullName>
    </submittedName>
</protein>
<dbReference type="Proteomes" id="UP000243887">
    <property type="component" value="Unassembled WGS sequence"/>
</dbReference>
<dbReference type="EMBL" id="FORU01000001">
    <property type="protein sequence ID" value="SFI79979.1"/>
    <property type="molecule type" value="Genomic_DNA"/>
</dbReference>
<feature type="chain" id="PRO_5017235424" evidence="1">
    <location>
        <begin position="20"/>
        <end position="490"/>
    </location>
</feature>